<evidence type="ECO:0000313" key="2">
    <source>
        <dbReference type="Proteomes" id="UP000094936"/>
    </source>
</evidence>
<dbReference type="PANTHER" id="PTHR35602">
    <property type="entry name" value="ESTERASE YQIA-RELATED"/>
    <property type="match status" value="1"/>
</dbReference>
<dbReference type="Gene3D" id="3.40.50.1820">
    <property type="entry name" value="alpha/beta hydrolase"/>
    <property type="match status" value="1"/>
</dbReference>
<dbReference type="PANTHER" id="PTHR35602:SF3">
    <property type="entry name" value="ESTERASE YQIA"/>
    <property type="match status" value="1"/>
</dbReference>
<reference evidence="1 2" key="1">
    <citation type="submission" date="2016-05" db="EMBL/GenBank/DDBJ databases">
        <title>Genomic Taxonomy of the Vibrionaceae.</title>
        <authorList>
            <person name="Gomez-Gil B."/>
            <person name="Enciso-Ibarra J."/>
        </authorList>
    </citation>
    <scope>NUCLEOTIDE SEQUENCE [LARGE SCALE GENOMIC DNA]</scope>
    <source>
        <strain evidence="1 2">CAIM 1920</strain>
    </source>
</reference>
<dbReference type="AlphaFoldDB" id="A0A1C3EQ66"/>
<dbReference type="Proteomes" id="UP000094936">
    <property type="component" value="Unassembled WGS sequence"/>
</dbReference>
<dbReference type="Pfam" id="PF05728">
    <property type="entry name" value="UPF0227"/>
    <property type="match status" value="1"/>
</dbReference>
<dbReference type="InterPro" id="IPR008886">
    <property type="entry name" value="UPF0227/Esterase_YqiA"/>
</dbReference>
<dbReference type="SUPFAM" id="SSF53474">
    <property type="entry name" value="alpha/beta-Hydrolases"/>
    <property type="match status" value="1"/>
</dbReference>
<dbReference type="STRING" id="1080227.A8L45_04300"/>
<keyword evidence="2" id="KW-1185">Reference proteome</keyword>
<dbReference type="NCBIfam" id="NF008291">
    <property type="entry name" value="PRK11071.1"/>
    <property type="match status" value="1"/>
</dbReference>
<gene>
    <name evidence="1" type="ORF">A8L45_04300</name>
</gene>
<evidence type="ECO:0000313" key="1">
    <source>
        <dbReference type="EMBL" id="ODA35388.1"/>
    </source>
</evidence>
<name>A0A1C3EQ66_9GAMM</name>
<organism evidence="1 2">
    <name type="scientific">Veronia pacifica</name>
    <dbReference type="NCBI Taxonomy" id="1080227"/>
    <lineage>
        <taxon>Bacteria</taxon>
        <taxon>Pseudomonadati</taxon>
        <taxon>Pseudomonadota</taxon>
        <taxon>Gammaproteobacteria</taxon>
        <taxon>Vibrionales</taxon>
        <taxon>Vibrionaceae</taxon>
        <taxon>Veronia</taxon>
    </lineage>
</organism>
<dbReference type="EMBL" id="LYBM01000004">
    <property type="protein sequence ID" value="ODA35388.1"/>
    <property type="molecule type" value="Genomic_DNA"/>
</dbReference>
<dbReference type="OrthoDB" id="9814831at2"/>
<proteinExistence type="predicted"/>
<comment type="caution">
    <text evidence="1">The sequence shown here is derived from an EMBL/GenBank/DDBJ whole genome shotgun (WGS) entry which is preliminary data.</text>
</comment>
<dbReference type="RefSeq" id="WP_068899581.1">
    <property type="nucleotide sequence ID" value="NZ_JBHUIF010000003.1"/>
</dbReference>
<protein>
    <submittedName>
        <fullName evidence="1">Esterase YqiA</fullName>
    </submittedName>
</protein>
<dbReference type="InterPro" id="IPR029058">
    <property type="entry name" value="AB_hydrolase_fold"/>
</dbReference>
<accession>A0A1C3EQ66</accession>
<sequence>MPSLLLYIHGFNSSPQSLKAQQISAWCQQHRPDIRIEVPQLACYPEPAAEQLSSLIERYKSTHRIGLVGSSLGGYLATWLHNLHGFSAVVVNPAAKPYDLLADYLGPQQNPYTGENYYLESVHMEQLRALDSPDINHPPAIWLLQQEGDEVLDYREAVEKYQDCRQSVECGGDHSFVGFERYCANIVQFLGL</sequence>